<proteinExistence type="predicted"/>
<sequence>MCVIRAHQDHDYEPATFPDRGDKEKFLETVNTFKIDNDKELHLLKGTFRSELINTVTDKLKEKKAFEEWKEIVLSAIRS</sequence>
<keyword evidence="1" id="KW-1185">Reference proteome</keyword>
<name>A0A1I7Y8B0_9BILA</name>
<evidence type="ECO:0000313" key="2">
    <source>
        <dbReference type="WBParaSite" id="L893_g13748.t1"/>
    </source>
</evidence>
<dbReference type="AlphaFoldDB" id="A0A1I7Y8B0"/>
<reference evidence="2" key="1">
    <citation type="submission" date="2016-11" db="UniProtKB">
        <authorList>
            <consortium name="WormBaseParasite"/>
        </authorList>
    </citation>
    <scope>IDENTIFICATION</scope>
</reference>
<accession>A0A1I7Y8B0</accession>
<dbReference type="WBParaSite" id="L893_g13748.t1">
    <property type="protein sequence ID" value="L893_g13748.t1"/>
    <property type="gene ID" value="L893_g13748"/>
</dbReference>
<dbReference type="Proteomes" id="UP000095287">
    <property type="component" value="Unplaced"/>
</dbReference>
<organism evidence="1 2">
    <name type="scientific">Steinernema glaseri</name>
    <dbReference type="NCBI Taxonomy" id="37863"/>
    <lineage>
        <taxon>Eukaryota</taxon>
        <taxon>Metazoa</taxon>
        <taxon>Ecdysozoa</taxon>
        <taxon>Nematoda</taxon>
        <taxon>Chromadorea</taxon>
        <taxon>Rhabditida</taxon>
        <taxon>Tylenchina</taxon>
        <taxon>Panagrolaimomorpha</taxon>
        <taxon>Strongyloidoidea</taxon>
        <taxon>Steinernematidae</taxon>
        <taxon>Steinernema</taxon>
    </lineage>
</organism>
<evidence type="ECO:0000313" key="1">
    <source>
        <dbReference type="Proteomes" id="UP000095287"/>
    </source>
</evidence>
<protein>
    <submittedName>
        <fullName evidence="2">Cytochrome</fullName>
    </submittedName>
</protein>